<dbReference type="PANTHER" id="PTHR30288:SF0">
    <property type="entry name" value="FLAGELLAR HOOK-ASSOCIATED PROTEIN 2"/>
    <property type="match status" value="1"/>
</dbReference>
<feature type="domain" description="Flagellar hook-associated protein 2 C-terminal" evidence="7">
    <location>
        <begin position="237"/>
        <end position="467"/>
    </location>
</feature>
<sequence>MPTITSAGIGSNLDVESIIKAMVNVERVPISQLQTRTDGLKTQLSAYGKVQSALSALRDAAAKLNNPDSWGANVASSSDATAVQVSAGGNNVAGTTVVTVSRLASAQSIASKPLAAAPASVGTGSLTIELGKWNADQSAFTAKSGVSAITIDIAPGEDQITQIRDKINAAKAGVVASIVTDASGPRLVMRSAETGENNGFRVTVADADGNPGDDQGLSALAFDPSAGITSATQNQAAANALATLNGQPVSTESNVLKDSIDGLTITLLKTTVSPTSSGEVTLNLAQDREGLKKSINDFVSAYNSLATLVRDQTKYDAATKTRGTLQGDSAVVGVQGQLRGLMAGSTSLAGAFGRLADIGLDPAADGSLKLNASKLDKALAKLDDLKSFFMGLDVGNPDNDGFAQRVRRFADAALGSEGRISSRQKGLQDLISANGKRTEQLENRVELVEKRLRAQYTALDKNMGQLNGLSAYVSQQMAMLNRR</sequence>
<dbReference type="GO" id="GO:0009424">
    <property type="term" value="C:bacterial-type flagellum hook"/>
    <property type="evidence" value="ECO:0007669"/>
    <property type="project" value="UniProtKB-UniRule"/>
</dbReference>
<gene>
    <name evidence="8" type="ORF">DFR39_11165</name>
</gene>
<keyword evidence="5" id="KW-0964">Secreted</keyword>
<keyword evidence="9" id="KW-1185">Reference proteome</keyword>
<evidence type="ECO:0000259" key="6">
    <source>
        <dbReference type="Pfam" id="PF02465"/>
    </source>
</evidence>
<evidence type="ECO:0000256" key="1">
    <source>
        <dbReference type="ARBA" id="ARBA00009764"/>
    </source>
</evidence>
<evidence type="ECO:0000256" key="5">
    <source>
        <dbReference type="RuleBase" id="RU362066"/>
    </source>
</evidence>
<keyword evidence="8" id="KW-0282">Flagellum</keyword>
<comment type="subcellular location">
    <subcellularLocation>
        <location evidence="5">Secreted</location>
    </subcellularLocation>
    <subcellularLocation>
        <location evidence="5">Bacterial flagellum</location>
    </subcellularLocation>
</comment>
<keyword evidence="4 5" id="KW-0975">Bacterial flagellum</keyword>
<evidence type="ECO:0000256" key="2">
    <source>
        <dbReference type="ARBA" id="ARBA00011255"/>
    </source>
</evidence>
<evidence type="ECO:0000256" key="3">
    <source>
        <dbReference type="ARBA" id="ARBA00023054"/>
    </source>
</evidence>
<accession>A0A4V3CII3</accession>
<comment type="similarity">
    <text evidence="1 5">Belongs to the FliD family.</text>
</comment>
<dbReference type="Pfam" id="PF07195">
    <property type="entry name" value="FliD_C"/>
    <property type="match status" value="1"/>
</dbReference>
<dbReference type="OrthoDB" id="9810816at2"/>
<dbReference type="EMBL" id="SNXE01000011">
    <property type="protein sequence ID" value="TDP05560.1"/>
    <property type="molecule type" value="Genomic_DNA"/>
</dbReference>
<dbReference type="PANTHER" id="PTHR30288">
    <property type="entry name" value="FLAGELLAR CAP/ASSEMBLY PROTEIN FLID"/>
    <property type="match status" value="1"/>
</dbReference>
<proteinExistence type="inferred from homology"/>
<keyword evidence="8" id="KW-0966">Cell projection</keyword>
<dbReference type="RefSeq" id="WP_133605304.1">
    <property type="nucleotide sequence ID" value="NZ_JAUFPJ010000013.1"/>
</dbReference>
<keyword evidence="8" id="KW-0969">Cilium</keyword>
<dbReference type="InterPro" id="IPR040026">
    <property type="entry name" value="FliD"/>
</dbReference>
<dbReference type="InterPro" id="IPR003481">
    <property type="entry name" value="FliD_N"/>
</dbReference>
<comment type="caution">
    <text evidence="8">The sequence shown here is derived from an EMBL/GenBank/DDBJ whole genome shotgun (WGS) entry which is preliminary data.</text>
</comment>
<dbReference type="GO" id="GO:0007155">
    <property type="term" value="P:cell adhesion"/>
    <property type="evidence" value="ECO:0007669"/>
    <property type="project" value="InterPro"/>
</dbReference>
<evidence type="ECO:0000313" key="9">
    <source>
        <dbReference type="Proteomes" id="UP000295357"/>
    </source>
</evidence>
<keyword evidence="3" id="KW-0175">Coiled coil</keyword>
<dbReference type="GO" id="GO:0071973">
    <property type="term" value="P:bacterial-type flagellum-dependent cell motility"/>
    <property type="evidence" value="ECO:0007669"/>
    <property type="project" value="TreeGrafter"/>
</dbReference>
<evidence type="ECO:0000256" key="4">
    <source>
        <dbReference type="ARBA" id="ARBA00023143"/>
    </source>
</evidence>
<comment type="subunit">
    <text evidence="2 5">Homopentamer.</text>
</comment>
<name>A0A4V3CII3_9BURK</name>
<organism evidence="8 9">
    <name type="scientific">Roseateles asaccharophilus</name>
    <dbReference type="NCBI Taxonomy" id="582607"/>
    <lineage>
        <taxon>Bacteria</taxon>
        <taxon>Pseudomonadati</taxon>
        <taxon>Pseudomonadota</taxon>
        <taxon>Betaproteobacteria</taxon>
        <taxon>Burkholderiales</taxon>
        <taxon>Sphaerotilaceae</taxon>
        <taxon>Roseateles</taxon>
    </lineage>
</organism>
<evidence type="ECO:0000313" key="8">
    <source>
        <dbReference type="EMBL" id="TDP05560.1"/>
    </source>
</evidence>
<feature type="domain" description="Flagellar hook-associated protein 2 N-terminal" evidence="6">
    <location>
        <begin position="11"/>
        <end position="107"/>
    </location>
</feature>
<dbReference type="GO" id="GO:0009421">
    <property type="term" value="C:bacterial-type flagellum filament cap"/>
    <property type="evidence" value="ECO:0007669"/>
    <property type="project" value="InterPro"/>
</dbReference>
<dbReference type="GO" id="GO:0005576">
    <property type="term" value="C:extracellular region"/>
    <property type="evidence" value="ECO:0007669"/>
    <property type="project" value="UniProtKB-SubCell"/>
</dbReference>
<reference evidence="8 9" key="1">
    <citation type="submission" date="2019-03" db="EMBL/GenBank/DDBJ databases">
        <title>Genomic Encyclopedia of Type Strains, Phase IV (KMG-IV): sequencing the most valuable type-strain genomes for metagenomic binning, comparative biology and taxonomic classification.</title>
        <authorList>
            <person name="Goeker M."/>
        </authorList>
    </citation>
    <scope>NUCLEOTIDE SEQUENCE [LARGE SCALE GENOMIC DNA]</scope>
    <source>
        <strain evidence="8 9">DSM 25082</strain>
    </source>
</reference>
<protein>
    <recommendedName>
        <fullName evidence="5">Flagellar hook-associated protein 2</fullName>
        <shortName evidence="5">HAP2</shortName>
    </recommendedName>
    <alternativeName>
        <fullName evidence="5">Flagellar cap protein</fullName>
    </alternativeName>
</protein>
<dbReference type="InterPro" id="IPR010809">
    <property type="entry name" value="FliD_C"/>
</dbReference>
<evidence type="ECO:0000259" key="7">
    <source>
        <dbReference type="Pfam" id="PF07195"/>
    </source>
</evidence>
<dbReference type="Proteomes" id="UP000295357">
    <property type="component" value="Unassembled WGS sequence"/>
</dbReference>
<dbReference type="Pfam" id="PF02465">
    <property type="entry name" value="FliD_N"/>
    <property type="match status" value="1"/>
</dbReference>
<comment type="function">
    <text evidence="5">Required for morphogenesis and for the elongation of the flagellar filament by facilitating polymerization of the flagellin monomers at the tip of growing filament. Forms a capping structure, which prevents flagellin subunits (transported through the central channel of the flagellum) from leaking out without polymerization at the distal end.</text>
</comment>
<dbReference type="AlphaFoldDB" id="A0A4V3CII3"/>